<evidence type="ECO:0000256" key="3">
    <source>
        <dbReference type="PROSITE-ProRule" id="PRU01240"/>
    </source>
</evidence>
<feature type="compositionally biased region" description="Basic residues" evidence="4">
    <location>
        <begin position="230"/>
        <end position="239"/>
    </location>
</feature>
<evidence type="ECO:0000313" key="6">
    <source>
        <dbReference type="EMBL" id="KAF3336836.1"/>
    </source>
</evidence>
<feature type="compositionally biased region" description="Basic and acidic residues" evidence="4">
    <location>
        <begin position="274"/>
        <end position="293"/>
    </location>
</feature>
<feature type="region of interest" description="Disordered" evidence="4">
    <location>
        <begin position="568"/>
        <end position="600"/>
    </location>
</feature>
<dbReference type="InterPro" id="IPR045051">
    <property type="entry name" value="SBT"/>
</dbReference>
<dbReference type="EMBL" id="SWLB01000007">
    <property type="protein sequence ID" value="KAF3336836.1"/>
    <property type="molecule type" value="Genomic_DNA"/>
</dbReference>
<dbReference type="InterPro" id="IPR000209">
    <property type="entry name" value="Peptidase_S8/S53_dom"/>
</dbReference>
<gene>
    <name evidence="6" type="ORF">FCM35_KLT19422</name>
</gene>
<feature type="domain" description="Peptidase S8/S53" evidence="5">
    <location>
        <begin position="410"/>
        <end position="535"/>
    </location>
</feature>
<keyword evidence="6" id="KW-0378">Hydrolase</keyword>
<reference evidence="6" key="1">
    <citation type="submission" date="2020-01" db="EMBL/GenBank/DDBJ databases">
        <title>Genome sequence of Kobresia littledalei, the first chromosome-level genome in the family Cyperaceae.</title>
        <authorList>
            <person name="Qu G."/>
        </authorList>
    </citation>
    <scope>NUCLEOTIDE SEQUENCE</scope>
    <source>
        <strain evidence="6">C.B.Clarke</strain>
        <tissue evidence="6">Leaf</tissue>
    </source>
</reference>
<evidence type="ECO:0000256" key="1">
    <source>
        <dbReference type="ARBA" id="ARBA00011073"/>
    </source>
</evidence>
<organism evidence="6 7">
    <name type="scientific">Carex littledalei</name>
    <dbReference type="NCBI Taxonomy" id="544730"/>
    <lineage>
        <taxon>Eukaryota</taxon>
        <taxon>Viridiplantae</taxon>
        <taxon>Streptophyta</taxon>
        <taxon>Embryophyta</taxon>
        <taxon>Tracheophyta</taxon>
        <taxon>Spermatophyta</taxon>
        <taxon>Magnoliopsida</taxon>
        <taxon>Liliopsida</taxon>
        <taxon>Poales</taxon>
        <taxon>Cyperaceae</taxon>
        <taxon>Cyperoideae</taxon>
        <taxon>Cariceae</taxon>
        <taxon>Carex</taxon>
        <taxon>Carex subgen. Euthyceras</taxon>
    </lineage>
</organism>
<dbReference type="Pfam" id="PF00082">
    <property type="entry name" value="Peptidase_S8"/>
    <property type="match status" value="1"/>
</dbReference>
<proteinExistence type="inferred from homology"/>
<evidence type="ECO:0000313" key="7">
    <source>
        <dbReference type="Proteomes" id="UP000623129"/>
    </source>
</evidence>
<accession>A0A833VFJ4</accession>
<comment type="caution">
    <text evidence="3">Lacks conserved residue(s) required for the propagation of feature annotation.</text>
</comment>
<evidence type="ECO:0000256" key="2">
    <source>
        <dbReference type="ARBA" id="ARBA00022729"/>
    </source>
</evidence>
<dbReference type="PROSITE" id="PS51892">
    <property type="entry name" value="SUBTILASE"/>
    <property type="match status" value="1"/>
</dbReference>
<dbReference type="SUPFAM" id="SSF52743">
    <property type="entry name" value="Subtilisin-like"/>
    <property type="match status" value="1"/>
</dbReference>
<keyword evidence="6" id="KW-0645">Protease</keyword>
<comment type="similarity">
    <text evidence="1 3">Belongs to the peptidase S8 family.</text>
</comment>
<dbReference type="AlphaFoldDB" id="A0A833VFJ4"/>
<keyword evidence="7" id="KW-1185">Reference proteome</keyword>
<evidence type="ECO:0000259" key="5">
    <source>
        <dbReference type="Pfam" id="PF00082"/>
    </source>
</evidence>
<dbReference type="GO" id="GO:0006508">
    <property type="term" value="P:proteolysis"/>
    <property type="evidence" value="ECO:0007669"/>
    <property type="project" value="UniProtKB-KW"/>
</dbReference>
<dbReference type="PANTHER" id="PTHR10795">
    <property type="entry name" value="PROPROTEIN CONVERTASE SUBTILISIN/KEXIN"/>
    <property type="match status" value="1"/>
</dbReference>
<keyword evidence="2" id="KW-0732">Signal</keyword>
<feature type="compositionally biased region" description="Basic and acidic residues" evidence="4">
    <location>
        <begin position="574"/>
        <end position="583"/>
    </location>
</feature>
<name>A0A833VFJ4_9POAL</name>
<sequence>MPQERSLRLHCFIEKDDQYYAEMECLKDSVVMHTKGFQWDLSVNNVADYACRTNIVQREEIQVSELSGSRLVGVPPYLWREKCVVQAVSRFGVYLESVNPENPPSNASCMVAVGADDLSLVSPQLAMHIGGPLKMTANKGKGKEKECAKVSFNFEGFFEVQVHYEHISKLVDGCGFKIKEVEECTANNQPKRLVPVRYQHTKETRRTARITAEQNQKGKRQVPASVKSQNRSHSRHNQHTKLVPTLVPVQSEQPQNQPEPAKEEKGKPKRLVRRREETGEGEETKRGDEERRRVLNASTGTEREPQGTARGSQGVARRVRRGSPGEETKRGEGLIAWATLSPVPTPLLSLSSDPAIQRWLSPAASFSDMPDVISVTPNRKFAAHTARSWDFLRLDDNSQSSTLLQKGNYGEDIIIGIIDSGIWPESKSFDAAGFGPAPKRWRGICQTGDLFGASNCSNKIIGARWYDSDLSASDLKGEYRSPRDYAGHGTHTASTAAGNVVSKTSFHGLAAGSVRGGAPRARLAIYKACWGQNVWCSCGAPRARLARRSEGRAIAESLDLWRGRGEGSGLGRASLEREMRGEGSDWGGAVLGDFAREGSD</sequence>
<dbReference type="InterPro" id="IPR036852">
    <property type="entry name" value="Peptidase_S8/S53_dom_sf"/>
</dbReference>
<feature type="region of interest" description="Disordered" evidence="4">
    <location>
        <begin position="196"/>
        <end position="331"/>
    </location>
</feature>
<dbReference type="Gene3D" id="3.40.50.200">
    <property type="entry name" value="Peptidase S8/S53 domain"/>
    <property type="match status" value="1"/>
</dbReference>
<evidence type="ECO:0000256" key="4">
    <source>
        <dbReference type="SAM" id="MobiDB-lite"/>
    </source>
</evidence>
<dbReference type="Proteomes" id="UP000623129">
    <property type="component" value="Unassembled WGS sequence"/>
</dbReference>
<dbReference type="GO" id="GO:0004252">
    <property type="term" value="F:serine-type endopeptidase activity"/>
    <property type="evidence" value="ECO:0007669"/>
    <property type="project" value="InterPro"/>
</dbReference>
<comment type="caution">
    <text evidence="6">The sequence shown here is derived from an EMBL/GenBank/DDBJ whole genome shotgun (WGS) entry which is preliminary data.</text>
</comment>
<protein>
    <submittedName>
        <fullName evidence="6">Subtilisin-like protease SBT3.5</fullName>
    </submittedName>
</protein>